<dbReference type="Proteomes" id="UP000186019">
    <property type="component" value="Unassembled WGS sequence"/>
</dbReference>
<dbReference type="PANTHER" id="PTHR12526:SF638">
    <property type="entry name" value="SPORE COAT PROTEIN SA"/>
    <property type="match status" value="1"/>
</dbReference>
<reference evidence="2 3" key="1">
    <citation type="submission" date="2017-01" db="EMBL/GenBank/DDBJ databases">
        <authorList>
            <person name="Mah S.A."/>
            <person name="Swanson W.J."/>
            <person name="Moy G.W."/>
            <person name="Vacquier V.D."/>
        </authorList>
    </citation>
    <scope>NUCLEOTIDE SEQUENCE [LARGE SCALE GENOMIC DNA]</scope>
    <source>
        <strain evidence="2 3">DSM 29590</strain>
    </source>
</reference>
<evidence type="ECO:0000259" key="1">
    <source>
        <dbReference type="Pfam" id="PF13439"/>
    </source>
</evidence>
<name>A0A1N7EP81_9RHOB</name>
<feature type="domain" description="Glycosyltransferase subfamily 4-like N-terminal" evidence="1">
    <location>
        <begin position="15"/>
        <end position="171"/>
    </location>
</feature>
<dbReference type="SUPFAM" id="SSF53756">
    <property type="entry name" value="UDP-Glycosyltransferase/glycogen phosphorylase"/>
    <property type="match status" value="1"/>
</dbReference>
<sequence>MKPAVLHIITGLETGGAERSLYNLIDGPNGQRFTHSVISLTGIGTFGPRLRKLGVGVTALDIKHKPWTVMALPKLVRKAKPDIVQGWMYHGNLAAALASPKSSALVWNIRTSMDDVAGHKPGTRWTIRANARLSGRPDRVLFNAEVARQQHVAAGFTAENTQVIPNGFDTTKFCPDPDLRASVRASLGIPESAVVIGQLGRFHPVKDHANFFEAALPLLEGRPDVHLVLAGREVSYDTPFFTNAIPSGLRQRVHLLGDRSDAPAVLNAMDVFVQSSKAEGFPNGLGEAMSTGLACVATDVGDSARVLGDTGATVPPGDSATLNRQIEAFVDNPALRRDQGVQARARITSTYPLDSTSKAYTTLYESLLSSS</sequence>
<dbReference type="Pfam" id="PF13439">
    <property type="entry name" value="Glyco_transf_4"/>
    <property type="match status" value="1"/>
</dbReference>
<dbReference type="STRING" id="573024.SAMN05216208_1728"/>
<dbReference type="Pfam" id="PF13692">
    <property type="entry name" value="Glyco_trans_1_4"/>
    <property type="match status" value="1"/>
</dbReference>
<gene>
    <name evidence="2" type="ORF">SAMN05421666_0407</name>
</gene>
<evidence type="ECO:0000313" key="3">
    <source>
        <dbReference type="Proteomes" id="UP000186019"/>
    </source>
</evidence>
<dbReference type="RefSeq" id="WP_076530542.1">
    <property type="nucleotide sequence ID" value="NZ_FOAC01000001.1"/>
</dbReference>
<protein>
    <submittedName>
        <fullName evidence="2">Glycosyltransferase involved in cell wall bisynthesis</fullName>
    </submittedName>
</protein>
<dbReference type="CDD" id="cd03807">
    <property type="entry name" value="GT4_WbnK-like"/>
    <property type="match status" value="1"/>
</dbReference>
<dbReference type="GO" id="GO:0016757">
    <property type="term" value="F:glycosyltransferase activity"/>
    <property type="evidence" value="ECO:0007669"/>
    <property type="project" value="UniProtKB-ARBA"/>
</dbReference>
<proteinExistence type="predicted"/>
<dbReference type="AlphaFoldDB" id="A0A1N7EP81"/>
<dbReference type="OrthoDB" id="9790710at2"/>
<dbReference type="InterPro" id="IPR028098">
    <property type="entry name" value="Glyco_trans_4-like_N"/>
</dbReference>
<keyword evidence="2" id="KW-0808">Transferase</keyword>
<dbReference type="Gene3D" id="3.40.50.2000">
    <property type="entry name" value="Glycogen Phosphorylase B"/>
    <property type="match status" value="2"/>
</dbReference>
<organism evidence="2 3">
    <name type="scientific">Roseovarius nanhaiticus</name>
    <dbReference type="NCBI Taxonomy" id="573024"/>
    <lineage>
        <taxon>Bacteria</taxon>
        <taxon>Pseudomonadati</taxon>
        <taxon>Pseudomonadota</taxon>
        <taxon>Alphaproteobacteria</taxon>
        <taxon>Rhodobacterales</taxon>
        <taxon>Roseobacteraceae</taxon>
        <taxon>Roseovarius</taxon>
    </lineage>
</organism>
<dbReference type="EMBL" id="FTNV01000001">
    <property type="protein sequence ID" value="SIR89907.1"/>
    <property type="molecule type" value="Genomic_DNA"/>
</dbReference>
<keyword evidence="3" id="KW-1185">Reference proteome</keyword>
<evidence type="ECO:0000313" key="2">
    <source>
        <dbReference type="EMBL" id="SIR89907.1"/>
    </source>
</evidence>
<dbReference type="PANTHER" id="PTHR12526">
    <property type="entry name" value="GLYCOSYLTRANSFERASE"/>
    <property type="match status" value="1"/>
</dbReference>
<accession>A0A1N7EP81</accession>